<reference evidence="2" key="1">
    <citation type="journal article" date="2023" name="Plants (Basel)">
        <title>Genomic Analysis of Leptolyngbya boryana CZ1 Reveals Efficient Carbon Fixation Modules.</title>
        <authorList>
            <person name="Bai X."/>
            <person name="Wang H."/>
            <person name="Cheng W."/>
            <person name="Wang J."/>
            <person name="Ma M."/>
            <person name="Hu H."/>
            <person name="Song Z."/>
            <person name="Ma H."/>
            <person name="Fan Y."/>
            <person name="Du C."/>
            <person name="Xu J."/>
        </authorList>
    </citation>
    <scope>NUCLEOTIDE SEQUENCE</scope>
    <source>
        <strain evidence="2">CZ1</strain>
    </source>
</reference>
<reference evidence="2" key="2">
    <citation type="submission" date="2023-07" db="EMBL/GenBank/DDBJ databases">
        <authorList>
            <person name="Bai X.-H."/>
            <person name="Wang H.-H."/>
            <person name="Wang J."/>
            <person name="Ma M.-Y."/>
            <person name="Hu H.-H."/>
            <person name="Song Z.-L."/>
            <person name="Ma H.-G."/>
            <person name="Fan Y."/>
            <person name="Du C.-Y."/>
            <person name="Xu J.-C."/>
        </authorList>
    </citation>
    <scope>NUCLEOTIDE SEQUENCE</scope>
    <source>
        <strain evidence="2">CZ1</strain>
    </source>
</reference>
<dbReference type="AlphaFoldDB" id="A0AA96WT47"/>
<feature type="compositionally biased region" description="Pro residues" evidence="1">
    <location>
        <begin position="44"/>
        <end position="59"/>
    </location>
</feature>
<organism evidence="2">
    <name type="scientific">Leptolyngbya boryana CZ1</name>
    <dbReference type="NCBI Taxonomy" id="3060204"/>
    <lineage>
        <taxon>Bacteria</taxon>
        <taxon>Bacillati</taxon>
        <taxon>Cyanobacteriota</taxon>
        <taxon>Cyanophyceae</taxon>
        <taxon>Leptolyngbyales</taxon>
        <taxon>Leptolyngbyaceae</taxon>
        <taxon>Leptolyngbya group</taxon>
        <taxon>Leptolyngbya</taxon>
    </lineage>
</organism>
<gene>
    <name evidence="2" type="ORF">Q2T42_26275</name>
</gene>
<accession>A0AA96WT47</accession>
<name>A0AA96WT47_LEPBY</name>
<proteinExistence type="predicted"/>
<dbReference type="RefSeq" id="WP_316427015.1">
    <property type="nucleotide sequence ID" value="NZ_CP130144.1"/>
</dbReference>
<evidence type="ECO:0000256" key="1">
    <source>
        <dbReference type="SAM" id="MobiDB-lite"/>
    </source>
</evidence>
<dbReference type="EMBL" id="CP130144">
    <property type="protein sequence ID" value="WNZ45300.1"/>
    <property type="molecule type" value="Genomic_DNA"/>
</dbReference>
<feature type="region of interest" description="Disordered" evidence="1">
    <location>
        <begin position="40"/>
        <end position="59"/>
    </location>
</feature>
<sequence length="226" mass="24165">MMMTKANARWQCPVGVPDPTSGQPNKSGIACAWVEETPAVNLPSPKPPRPEPAPLKLPPDPAMMSLLDSLVKRAEFEAKYGRILFHEPNVGIWLMTSEGDGTGKNCAVSFTETPKVSNIVLFSGPSQKGAGAILFQGVGMPATTGIREIQPTLTFKGAKPVPINAALIPHGKNSGILVLADVLGMMRHANAENEVTLQLDGKEVFRASMTGFMKARSAMLKCMKVE</sequence>
<evidence type="ECO:0000313" key="2">
    <source>
        <dbReference type="EMBL" id="WNZ45300.1"/>
    </source>
</evidence>
<protein>
    <submittedName>
        <fullName evidence="2">Uncharacterized protein</fullName>
    </submittedName>
</protein>